<accession>A0A8C5MGY6</accession>
<comment type="similarity">
    <text evidence="1 3">Belongs to the short-chain dehydrogenases/reductases (SDR) family.</text>
</comment>
<dbReference type="SUPFAM" id="SSF51735">
    <property type="entry name" value="NAD(P)-binding Rossmann-fold domains"/>
    <property type="match status" value="1"/>
</dbReference>
<dbReference type="PANTHER" id="PTHR43313">
    <property type="entry name" value="SHORT-CHAIN DEHYDROGENASE/REDUCTASE FAMILY 9C"/>
    <property type="match status" value="1"/>
</dbReference>
<dbReference type="InterPro" id="IPR036291">
    <property type="entry name" value="NAD(P)-bd_dom_sf"/>
</dbReference>
<name>A0A8C5MGY6_9ANUR</name>
<evidence type="ECO:0000256" key="3">
    <source>
        <dbReference type="RuleBase" id="RU000363"/>
    </source>
</evidence>
<dbReference type="PRINTS" id="PR00081">
    <property type="entry name" value="GDHRDH"/>
</dbReference>
<dbReference type="PANTHER" id="PTHR43313:SF54">
    <property type="entry name" value="HYDROXYSTEROID (17-BETA) DEHYDROGENASE 6 PRECURSOR"/>
    <property type="match status" value="1"/>
</dbReference>
<feature type="chain" id="PRO_5034612728" evidence="4">
    <location>
        <begin position="21"/>
        <end position="322"/>
    </location>
</feature>
<organism evidence="5 6">
    <name type="scientific">Leptobrachium leishanense</name>
    <name type="common">Leishan spiny toad</name>
    <dbReference type="NCBI Taxonomy" id="445787"/>
    <lineage>
        <taxon>Eukaryota</taxon>
        <taxon>Metazoa</taxon>
        <taxon>Chordata</taxon>
        <taxon>Craniata</taxon>
        <taxon>Vertebrata</taxon>
        <taxon>Euteleostomi</taxon>
        <taxon>Amphibia</taxon>
        <taxon>Batrachia</taxon>
        <taxon>Anura</taxon>
        <taxon>Pelobatoidea</taxon>
        <taxon>Megophryidae</taxon>
        <taxon>Leptobrachium</taxon>
    </lineage>
</organism>
<keyword evidence="6" id="KW-1185">Reference proteome</keyword>
<evidence type="ECO:0000256" key="4">
    <source>
        <dbReference type="SAM" id="SignalP"/>
    </source>
</evidence>
<keyword evidence="4" id="KW-0732">Signal</keyword>
<proteinExistence type="inferred from homology"/>
<dbReference type="GeneTree" id="ENSGT00940000154118"/>
<dbReference type="Proteomes" id="UP000694569">
    <property type="component" value="Unplaced"/>
</dbReference>
<evidence type="ECO:0000313" key="6">
    <source>
        <dbReference type="Proteomes" id="UP000694569"/>
    </source>
</evidence>
<evidence type="ECO:0000256" key="2">
    <source>
        <dbReference type="ARBA" id="ARBA00023002"/>
    </source>
</evidence>
<sequence length="322" mass="36231">MWIPLLVVVLALILLYRWHRQSQILQNLSDKYVLITGCDTGFGNLLAKQLDQRGMRVLAACLTEKGADALKESSNRLQTVILDVTDGHSVSSAAKWVRQMVGDSGLWGLVNNSGIGSPLAPNEWQKKEDFTKILSVNLLGMIDVTLHLLPLIRKARGRIVNTSSALGRLSAVGGGYCLSKYGVESFSDSLRRELRDFGVNVSIIEPGGFKTSMSNYDVHRKNLNQLWEKLSDDVRESYGQRYYQQYLCSLKQLVDTGSSDLWKVTDCMEHALTAVQPWTRYSVGWDCKFYFLPVSYFPTILSDYLLCNCAPKPTKTNKMQRS</sequence>
<protein>
    <submittedName>
        <fullName evidence="5">Uncharacterized protein</fullName>
    </submittedName>
</protein>
<dbReference type="AlphaFoldDB" id="A0A8C5MGY6"/>
<dbReference type="Ensembl" id="ENSLLET00000012414.1">
    <property type="protein sequence ID" value="ENSLLEP00000011938.1"/>
    <property type="gene ID" value="ENSLLEG00000007600.1"/>
</dbReference>
<evidence type="ECO:0000313" key="5">
    <source>
        <dbReference type="Ensembl" id="ENSLLEP00000011938.1"/>
    </source>
</evidence>
<dbReference type="PRINTS" id="PR00080">
    <property type="entry name" value="SDRFAMILY"/>
</dbReference>
<keyword evidence="2" id="KW-0560">Oxidoreductase</keyword>
<evidence type="ECO:0000256" key="1">
    <source>
        <dbReference type="ARBA" id="ARBA00006484"/>
    </source>
</evidence>
<dbReference type="InterPro" id="IPR002347">
    <property type="entry name" value="SDR_fam"/>
</dbReference>
<reference evidence="5" key="2">
    <citation type="submission" date="2025-09" db="UniProtKB">
        <authorList>
            <consortium name="Ensembl"/>
        </authorList>
    </citation>
    <scope>IDENTIFICATION</scope>
</reference>
<dbReference type="Pfam" id="PF00106">
    <property type="entry name" value="adh_short"/>
    <property type="match status" value="1"/>
</dbReference>
<feature type="signal peptide" evidence="4">
    <location>
        <begin position="1"/>
        <end position="20"/>
    </location>
</feature>
<dbReference type="GO" id="GO:0008202">
    <property type="term" value="P:steroid metabolic process"/>
    <property type="evidence" value="ECO:0007669"/>
    <property type="project" value="TreeGrafter"/>
</dbReference>
<dbReference type="GO" id="GO:0016491">
    <property type="term" value="F:oxidoreductase activity"/>
    <property type="evidence" value="ECO:0007669"/>
    <property type="project" value="UniProtKB-KW"/>
</dbReference>
<dbReference type="FunFam" id="3.40.50.720:FF:000074">
    <property type="entry name" value="Retinol dehydrogenase type 1"/>
    <property type="match status" value="1"/>
</dbReference>
<dbReference type="Gene3D" id="3.40.50.720">
    <property type="entry name" value="NAD(P)-binding Rossmann-like Domain"/>
    <property type="match status" value="1"/>
</dbReference>
<reference evidence="5" key="1">
    <citation type="submission" date="2025-08" db="UniProtKB">
        <authorList>
            <consortium name="Ensembl"/>
        </authorList>
    </citation>
    <scope>IDENTIFICATION</scope>
</reference>
<dbReference type="OrthoDB" id="5296at2759"/>